<feature type="binding site" evidence="10">
    <location>
        <position position="189"/>
    </location>
    <ligand>
        <name>UDP-N-acetyl-alpha-D-glucosamine</name>
        <dbReference type="ChEBI" id="CHEBI:57705"/>
    </ligand>
</feature>
<organism evidence="13 14">
    <name type="scientific">Oceanithermus desulfurans NBRC 100063</name>
    <dbReference type="NCBI Taxonomy" id="1227550"/>
    <lineage>
        <taxon>Bacteria</taxon>
        <taxon>Thermotogati</taxon>
        <taxon>Deinococcota</taxon>
        <taxon>Deinococci</taxon>
        <taxon>Thermales</taxon>
        <taxon>Thermaceae</taxon>
        <taxon>Oceanithermus</taxon>
    </lineage>
</organism>
<evidence type="ECO:0000256" key="2">
    <source>
        <dbReference type="ARBA" id="ARBA00022618"/>
    </source>
</evidence>
<feature type="binding site" evidence="10">
    <location>
        <position position="285"/>
    </location>
    <ligand>
        <name>UDP-N-acetyl-alpha-D-glucosamine</name>
        <dbReference type="ChEBI" id="CHEBI:57705"/>
    </ligand>
</feature>
<dbReference type="Pfam" id="PF04101">
    <property type="entry name" value="Glyco_tran_28_C"/>
    <property type="match status" value="1"/>
</dbReference>
<comment type="similarity">
    <text evidence="10">Belongs to the glycosyltransferase 28 family. MurG subfamily.</text>
</comment>
<dbReference type="EC" id="2.4.1.227" evidence="10"/>
<dbReference type="RefSeq" id="WP_147148337.1">
    <property type="nucleotide sequence ID" value="NZ_BJXN01000015.1"/>
</dbReference>
<keyword evidence="2 10" id="KW-0132">Cell division</keyword>
<evidence type="ECO:0000259" key="11">
    <source>
        <dbReference type="Pfam" id="PF03033"/>
    </source>
</evidence>
<keyword evidence="6 10" id="KW-0573">Peptidoglycan synthesis</keyword>
<name>A0A511RLJ3_9DEIN</name>
<dbReference type="InterPro" id="IPR004276">
    <property type="entry name" value="GlycoTrans_28_N"/>
</dbReference>
<dbReference type="PANTHER" id="PTHR21015">
    <property type="entry name" value="UDP-N-ACETYLGLUCOSAMINE--N-ACETYLMURAMYL-(PENTAPEPTIDE) PYROPHOSPHORYL-UNDECAPRENOL N-ACETYLGLUCOSAMINE TRANSFERASE 1"/>
    <property type="match status" value="1"/>
</dbReference>
<dbReference type="SUPFAM" id="SSF53756">
    <property type="entry name" value="UDP-Glycosyltransferase/glycogen phosphorylase"/>
    <property type="match status" value="1"/>
</dbReference>
<dbReference type="GO" id="GO:0008360">
    <property type="term" value="P:regulation of cell shape"/>
    <property type="evidence" value="ECO:0007669"/>
    <property type="project" value="UniProtKB-KW"/>
</dbReference>
<dbReference type="OrthoDB" id="9808936at2"/>
<sequence>MKVVVTGGGSGGHIFPALAVALRLIELGHEVSYVGAEGGMETRIVPEAGMPFHALPAGKYNRSTLQPREAWKAVRGLMAARALLRRLRPRVVLSTGGFAGFPFAFAAENAGVPVVLLEQNATLGLANRWLAPRARRIALAMDVSLPRKLAFKALVTGMPVREERREARAAKEALGFDPERPLLLVMGGSQGSLALNRALPELLERYLGRWQVLHQTGERGLEAARERVRGLADYRTEAFVDAILAWSAADAAVTRAGATTLAEAAYHGVPLLAVPLPAGVDGGAQERNARFYATREAALAADQEKPGELAAQLERLLEDAELRARLREHLAELSPAGATERLAHLLLEVAE</sequence>
<evidence type="ECO:0000256" key="10">
    <source>
        <dbReference type="HAMAP-Rule" id="MF_00033"/>
    </source>
</evidence>
<feature type="domain" description="Glycosyltransferase family 28 N-terminal" evidence="11">
    <location>
        <begin position="3"/>
        <end position="138"/>
    </location>
</feature>
<comment type="function">
    <text evidence="10">Cell wall formation. Catalyzes the transfer of a GlcNAc subunit on undecaprenyl-pyrophosphoryl-MurNAc-pentapeptide (lipid intermediate I) to form undecaprenyl-pyrophosphoryl-MurNAc-(pentapeptide)GlcNAc (lipid intermediate II).</text>
</comment>
<dbReference type="GO" id="GO:0009252">
    <property type="term" value="P:peptidoglycan biosynthetic process"/>
    <property type="evidence" value="ECO:0007669"/>
    <property type="project" value="UniProtKB-UniRule"/>
</dbReference>
<dbReference type="EMBL" id="BJXN01000015">
    <property type="protein sequence ID" value="GEM90528.1"/>
    <property type="molecule type" value="Genomic_DNA"/>
</dbReference>
<dbReference type="Pfam" id="PF03033">
    <property type="entry name" value="Glyco_transf_28"/>
    <property type="match status" value="1"/>
</dbReference>
<keyword evidence="9 10" id="KW-0961">Cell wall biogenesis/degradation</keyword>
<gene>
    <name evidence="10 13" type="primary">murG</name>
    <name evidence="13" type="ORF">ODE01S_19620</name>
</gene>
<comment type="caution">
    <text evidence="13">The sequence shown here is derived from an EMBL/GenBank/DDBJ whole genome shotgun (WGS) entry which is preliminary data.</text>
</comment>
<protein>
    <recommendedName>
        <fullName evidence="10">UDP-N-acetylglucosamine--N-acetylmuramyl-(pentapeptide) pyrophosphoryl-undecaprenol N-acetylglucosamine transferase</fullName>
        <ecNumber evidence="10">2.4.1.227</ecNumber>
    </recommendedName>
    <alternativeName>
        <fullName evidence="10">Undecaprenyl-PP-MurNAc-pentapeptide-UDPGlcNAc GlcNAc transferase</fullName>
    </alternativeName>
</protein>
<evidence type="ECO:0000256" key="5">
    <source>
        <dbReference type="ARBA" id="ARBA00022960"/>
    </source>
</evidence>
<comment type="catalytic activity">
    <reaction evidence="10">
        <text>di-trans,octa-cis-undecaprenyl diphospho-N-acetyl-alpha-D-muramoyl-L-alanyl-D-glutamyl-meso-2,6-diaminopimeloyl-D-alanyl-D-alanine + UDP-N-acetyl-alpha-D-glucosamine = di-trans,octa-cis-undecaprenyl diphospho-[N-acetyl-alpha-D-glucosaminyl-(1-&gt;4)]-N-acetyl-alpha-D-muramoyl-L-alanyl-D-glutamyl-meso-2,6-diaminopimeloyl-D-alanyl-D-alanine + UDP + H(+)</text>
        <dbReference type="Rhea" id="RHEA:31227"/>
        <dbReference type="ChEBI" id="CHEBI:15378"/>
        <dbReference type="ChEBI" id="CHEBI:57705"/>
        <dbReference type="ChEBI" id="CHEBI:58223"/>
        <dbReference type="ChEBI" id="CHEBI:61387"/>
        <dbReference type="ChEBI" id="CHEBI:61388"/>
        <dbReference type="EC" id="2.4.1.227"/>
    </reaction>
</comment>
<dbReference type="HAMAP" id="MF_00033">
    <property type="entry name" value="MurG"/>
    <property type="match status" value="1"/>
</dbReference>
<feature type="binding site" evidence="10">
    <location>
        <position position="161"/>
    </location>
    <ligand>
        <name>UDP-N-acetyl-alpha-D-glucosamine</name>
        <dbReference type="ChEBI" id="CHEBI:57705"/>
    </ligand>
</feature>
<evidence type="ECO:0000259" key="12">
    <source>
        <dbReference type="Pfam" id="PF04101"/>
    </source>
</evidence>
<evidence type="ECO:0000256" key="4">
    <source>
        <dbReference type="ARBA" id="ARBA00022679"/>
    </source>
</evidence>
<feature type="domain" description="Glycosyl transferase family 28 C-terminal" evidence="12">
    <location>
        <begin position="183"/>
        <end position="321"/>
    </location>
</feature>
<dbReference type="InterPro" id="IPR006009">
    <property type="entry name" value="GlcNAc_MurG"/>
</dbReference>
<feature type="binding site" evidence="10">
    <location>
        <position position="120"/>
    </location>
    <ligand>
        <name>UDP-N-acetyl-alpha-D-glucosamine</name>
        <dbReference type="ChEBI" id="CHEBI:57705"/>
    </ligand>
</feature>
<keyword evidence="1 10" id="KW-1003">Cell membrane</keyword>
<comment type="subcellular location">
    <subcellularLocation>
        <location evidence="10">Cell membrane</location>
        <topology evidence="10">Peripheral membrane protein</topology>
        <orientation evidence="10">Cytoplasmic side</orientation>
    </subcellularLocation>
</comment>
<dbReference type="GO" id="GO:0050511">
    <property type="term" value="F:undecaprenyldiphospho-muramoylpentapeptide beta-N-acetylglucosaminyltransferase activity"/>
    <property type="evidence" value="ECO:0007669"/>
    <property type="project" value="UniProtKB-UniRule"/>
</dbReference>
<evidence type="ECO:0000256" key="1">
    <source>
        <dbReference type="ARBA" id="ARBA00022475"/>
    </source>
</evidence>
<keyword evidence="4 10" id="KW-0808">Transferase</keyword>
<comment type="caution">
    <text evidence="10">Lacks conserved residue(s) required for the propagation of feature annotation.</text>
</comment>
<dbReference type="GO" id="GO:0005975">
    <property type="term" value="P:carbohydrate metabolic process"/>
    <property type="evidence" value="ECO:0007669"/>
    <property type="project" value="InterPro"/>
</dbReference>
<dbReference type="NCBIfam" id="TIGR01133">
    <property type="entry name" value="murG"/>
    <property type="match status" value="1"/>
</dbReference>
<reference evidence="13 14" key="1">
    <citation type="submission" date="2019-07" db="EMBL/GenBank/DDBJ databases">
        <title>Whole genome shotgun sequence of Oceanithermus desulfurans NBRC 100063.</title>
        <authorList>
            <person name="Hosoyama A."/>
            <person name="Uohara A."/>
            <person name="Ohji S."/>
            <person name="Ichikawa N."/>
        </authorList>
    </citation>
    <scope>NUCLEOTIDE SEQUENCE [LARGE SCALE GENOMIC DNA]</scope>
    <source>
        <strain evidence="13 14">NBRC 100063</strain>
    </source>
</reference>
<evidence type="ECO:0000256" key="7">
    <source>
        <dbReference type="ARBA" id="ARBA00023136"/>
    </source>
</evidence>
<keyword evidence="8 10" id="KW-0131">Cell cycle</keyword>
<comment type="pathway">
    <text evidence="10">Cell wall biogenesis; peptidoglycan biosynthesis.</text>
</comment>
<dbReference type="Proteomes" id="UP000321827">
    <property type="component" value="Unassembled WGS sequence"/>
</dbReference>
<dbReference type="InterPro" id="IPR007235">
    <property type="entry name" value="Glyco_trans_28_C"/>
</dbReference>
<keyword evidence="5 10" id="KW-0133">Cell shape</keyword>
<dbReference type="PANTHER" id="PTHR21015:SF22">
    <property type="entry name" value="GLYCOSYLTRANSFERASE"/>
    <property type="match status" value="1"/>
</dbReference>
<keyword evidence="7 10" id="KW-0472">Membrane</keyword>
<feature type="binding site" evidence="10">
    <location>
        <begin position="10"/>
        <end position="12"/>
    </location>
    <ligand>
        <name>UDP-N-acetyl-alpha-D-glucosamine</name>
        <dbReference type="ChEBI" id="CHEBI:57705"/>
    </ligand>
</feature>
<proteinExistence type="inferred from homology"/>
<dbReference type="AlphaFoldDB" id="A0A511RLJ3"/>
<dbReference type="Gene3D" id="3.40.50.2000">
    <property type="entry name" value="Glycogen Phosphorylase B"/>
    <property type="match status" value="2"/>
</dbReference>
<dbReference type="GO" id="GO:0051301">
    <property type="term" value="P:cell division"/>
    <property type="evidence" value="ECO:0007669"/>
    <property type="project" value="UniProtKB-KW"/>
</dbReference>
<accession>A0A511RLJ3</accession>
<keyword evidence="3 10" id="KW-0328">Glycosyltransferase</keyword>
<dbReference type="GO" id="GO:0071555">
    <property type="term" value="P:cell wall organization"/>
    <property type="evidence" value="ECO:0007669"/>
    <property type="project" value="UniProtKB-KW"/>
</dbReference>
<dbReference type="GO" id="GO:0051991">
    <property type="term" value="F:UDP-N-acetyl-D-glucosamine:N-acetylmuramoyl-L-alanyl-D-glutamyl-meso-2,6-diaminopimelyl-D-alanyl-D-alanine-diphosphoundecaprenol 4-beta-N-acetylglucosaminlytransferase activity"/>
    <property type="evidence" value="ECO:0007669"/>
    <property type="project" value="RHEA"/>
</dbReference>
<evidence type="ECO:0000313" key="13">
    <source>
        <dbReference type="EMBL" id="GEM90528.1"/>
    </source>
</evidence>
<evidence type="ECO:0000256" key="8">
    <source>
        <dbReference type="ARBA" id="ARBA00023306"/>
    </source>
</evidence>
<dbReference type="UniPathway" id="UPA00219"/>
<evidence type="ECO:0000256" key="3">
    <source>
        <dbReference type="ARBA" id="ARBA00022676"/>
    </source>
</evidence>
<dbReference type="GO" id="GO:0005886">
    <property type="term" value="C:plasma membrane"/>
    <property type="evidence" value="ECO:0007669"/>
    <property type="project" value="UniProtKB-SubCell"/>
</dbReference>
<evidence type="ECO:0000313" key="14">
    <source>
        <dbReference type="Proteomes" id="UP000321827"/>
    </source>
</evidence>
<dbReference type="CDD" id="cd03785">
    <property type="entry name" value="GT28_MurG"/>
    <property type="match status" value="1"/>
</dbReference>
<evidence type="ECO:0000256" key="9">
    <source>
        <dbReference type="ARBA" id="ARBA00023316"/>
    </source>
</evidence>
<evidence type="ECO:0000256" key="6">
    <source>
        <dbReference type="ARBA" id="ARBA00022984"/>
    </source>
</evidence>